<dbReference type="Pfam" id="PF20056">
    <property type="entry name" value="DUF6455"/>
    <property type="match status" value="1"/>
</dbReference>
<evidence type="ECO:0000259" key="1">
    <source>
        <dbReference type="Pfam" id="PF20056"/>
    </source>
</evidence>
<gene>
    <name evidence="2" type="ORF">AVO45_14750</name>
</gene>
<dbReference type="InterPro" id="IPR045601">
    <property type="entry name" value="DUF6455"/>
</dbReference>
<protein>
    <recommendedName>
        <fullName evidence="1">DUF6455 domain-containing protein</fullName>
    </recommendedName>
</protein>
<dbReference type="AlphaFoldDB" id="A0A0X3TC28"/>
<name>A0A0X3TC28_9RHOB</name>
<comment type="caution">
    <text evidence="2">The sequence shown here is derived from an EMBL/GenBank/DDBJ whole genome shotgun (WGS) entry which is preliminary data.</text>
</comment>
<evidence type="ECO:0000313" key="3">
    <source>
        <dbReference type="Proteomes" id="UP000053791"/>
    </source>
</evidence>
<reference evidence="2 3" key="1">
    <citation type="submission" date="2015-12" db="EMBL/GenBank/DDBJ databases">
        <authorList>
            <person name="Shamseldin A."/>
            <person name="Moawad H."/>
            <person name="Abd El-Rahim W.M."/>
            <person name="Sadowsky M.J."/>
        </authorList>
    </citation>
    <scope>NUCLEOTIDE SEQUENCE [LARGE SCALE GENOMIC DNA]</scope>
    <source>
        <strain evidence="2 3">ZGT118</strain>
    </source>
</reference>
<dbReference type="OrthoDB" id="7961152at2"/>
<proteinExistence type="predicted"/>
<dbReference type="EMBL" id="LQBQ01000038">
    <property type="protein sequence ID" value="KUJ73342.1"/>
    <property type="molecule type" value="Genomic_DNA"/>
</dbReference>
<dbReference type="STRING" id="1685379.AVO45_14750"/>
<sequence>MTDRDRLRRHADLADRMASTLGIDLQEVAIKGAITPDDISDIVLRCADCPNPDDCAGFLARNAQSKCTPEYCRNQELFGRLVP</sequence>
<accession>A0A0X3TC28</accession>
<feature type="domain" description="DUF6455" evidence="1">
    <location>
        <begin position="1"/>
        <end position="81"/>
    </location>
</feature>
<dbReference type="Proteomes" id="UP000053791">
    <property type="component" value="Unassembled WGS sequence"/>
</dbReference>
<dbReference type="RefSeq" id="WP_068349737.1">
    <property type="nucleotide sequence ID" value="NZ_LQBQ01000038.1"/>
</dbReference>
<evidence type="ECO:0000313" key="2">
    <source>
        <dbReference type="EMBL" id="KUJ73342.1"/>
    </source>
</evidence>
<organism evidence="2 3">
    <name type="scientific">Ruegeria marisrubri</name>
    <dbReference type="NCBI Taxonomy" id="1685379"/>
    <lineage>
        <taxon>Bacteria</taxon>
        <taxon>Pseudomonadati</taxon>
        <taxon>Pseudomonadota</taxon>
        <taxon>Alphaproteobacteria</taxon>
        <taxon>Rhodobacterales</taxon>
        <taxon>Roseobacteraceae</taxon>
        <taxon>Ruegeria</taxon>
    </lineage>
</organism>
<keyword evidence="3" id="KW-1185">Reference proteome</keyword>